<dbReference type="Proteomes" id="UP001237448">
    <property type="component" value="Unassembled WGS sequence"/>
</dbReference>
<evidence type="ECO:0000259" key="2">
    <source>
        <dbReference type="Pfam" id="PF00266"/>
    </source>
</evidence>
<dbReference type="InterPro" id="IPR011340">
    <property type="entry name" value="Cys_dSase-rel"/>
</dbReference>
<organism evidence="3 4">
    <name type="scientific">Labrys monachus</name>
    <dbReference type="NCBI Taxonomy" id="217067"/>
    <lineage>
        <taxon>Bacteria</taxon>
        <taxon>Pseudomonadati</taxon>
        <taxon>Pseudomonadota</taxon>
        <taxon>Alphaproteobacteria</taxon>
        <taxon>Hyphomicrobiales</taxon>
        <taxon>Xanthobacteraceae</taxon>
        <taxon>Labrys</taxon>
    </lineage>
</organism>
<feature type="domain" description="Aminotransferase class V" evidence="2">
    <location>
        <begin position="300"/>
        <end position="405"/>
    </location>
</feature>
<dbReference type="InterPro" id="IPR000192">
    <property type="entry name" value="Aminotrans_V_dom"/>
</dbReference>
<dbReference type="PANTHER" id="PTHR43586">
    <property type="entry name" value="CYSTEINE DESULFURASE"/>
    <property type="match status" value="1"/>
</dbReference>
<comment type="caution">
    <text evidence="3">The sequence shown here is derived from an EMBL/GenBank/DDBJ whole genome shotgun (WGS) entry which is preliminary data.</text>
</comment>
<name>A0ABU0FDJ3_9HYPH</name>
<dbReference type="Gene3D" id="3.40.640.10">
    <property type="entry name" value="Type I PLP-dependent aspartate aminotransferase-like (Major domain)"/>
    <property type="match status" value="1"/>
</dbReference>
<dbReference type="Gene3D" id="3.90.1150.10">
    <property type="entry name" value="Aspartate Aminotransferase, domain 1"/>
    <property type="match status" value="1"/>
</dbReference>
<keyword evidence="1" id="KW-0663">Pyridoxal phosphate</keyword>
<dbReference type="InterPro" id="IPR015421">
    <property type="entry name" value="PyrdxlP-dep_Trfase_major"/>
</dbReference>
<gene>
    <name evidence="3" type="ORF">J3R73_002469</name>
</gene>
<keyword evidence="4" id="KW-1185">Reference proteome</keyword>
<dbReference type="EMBL" id="JAUSVK010000001">
    <property type="protein sequence ID" value="MDQ0392677.1"/>
    <property type="molecule type" value="Genomic_DNA"/>
</dbReference>
<sequence length="423" mass="45744">MNIDAVRAEFPALEREVGGHPCVFFDNPAGTQVSRRVLRRMEDAMIGLNANLGGLFATSIAAEAMVEEAHAAMAAFLNGEPDEIVFGQNMTTLTFAISRSIGRELAAGDEILLTRMEHDANVAPWLMLAEEKGLVVRWLDFDPASFEFDLSQLDGLVTDRLRLAAINYASNVTGTINDVAAITRRVKQAGALVYVDAVQFAPHGIVDVKALGCDFLVCSAYKFYGPHQGILWGRRDVLDRLTAYRVRPAPAEPPGKFETGTASREALAGVLGAIEHYQWVGTRFGGAEPVDRRRAQIVAGIRAIDAHEQALTAQLIEGLARIPGVAIQGLTARQAMPRRVPTVSFVHPGADPRAICEGMAREGISLWHGHNYGVEPVRRLGLLDKGGVVRIGLGQYNTGAEVDRLLAALEGWLGTNARPLARA</sequence>
<dbReference type="InterPro" id="IPR015424">
    <property type="entry name" value="PyrdxlP-dep_Trfase"/>
</dbReference>
<evidence type="ECO:0000313" key="4">
    <source>
        <dbReference type="Proteomes" id="UP001237448"/>
    </source>
</evidence>
<accession>A0ABU0FDJ3</accession>
<dbReference type="Pfam" id="PF00266">
    <property type="entry name" value="Aminotran_5"/>
    <property type="match status" value="2"/>
</dbReference>
<dbReference type="SUPFAM" id="SSF53383">
    <property type="entry name" value="PLP-dependent transferases"/>
    <property type="match status" value="1"/>
</dbReference>
<evidence type="ECO:0000313" key="3">
    <source>
        <dbReference type="EMBL" id="MDQ0392677.1"/>
    </source>
</evidence>
<evidence type="ECO:0000256" key="1">
    <source>
        <dbReference type="ARBA" id="ARBA00022898"/>
    </source>
</evidence>
<proteinExistence type="predicted"/>
<protein>
    <submittedName>
        <fullName evidence="3">Cysteine desulfurase family protein (TIGR01976 family)</fullName>
    </submittedName>
</protein>
<feature type="domain" description="Aminotransferase class V" evidence="2">
    <location>
        <begin position="23"/>
        <end position="280"/>
    </location>
</feature>
<dbReference type="RefSeq" id="WP_307426912.1">
    <property type="nucleotide sequence ID" value="NZ_JAUSVK010000001.1"/>
</dbReference>
<dbReference type="PANTHER" id="PTHR43586:SF21">
    <property type="entry name" value="PYRIDOXAL PHOSPHATE (PLP)-DEPENDENT ASPARTATE AMINOTRANSFERASE SUPERFAMILY"/>
    <property type="match status" value="1"/>
</dbReference>
<dbReference type="InterPro" id="IPR015422">
    <property type="entry name" value="PyrdxlP-dep_Trfase_small"/>
</dbReference>
<dbReference type="NCBIfam" id="TIGR01976">
    <property type="entry name" value="am_tr_V_VC1184"/>
    <property type="match status" value="1"/>
</dbReference>
<reference evidence="3 4" key="1">
    <citation type="submission" date="2023-07" db="EMBL/GenBank/DDBJ databases">
        <title>Genomic Encyclopedia of Type Strains, Phase IV (KMG-IV): sequencing the most valuable type-strain genomes for metagenomic binning, comparative biology and taxonomic classification.</title>
        <authorList>
            <person name="Goeker M."/>
        </authorList>
    </citation>
    <scope>NUCLEOTIDE SEQUENCE [LARGE SCALE GENOMIC DNA]</scope>
    <source>
        <strain evidence="3 4">DSM 5896</strain>
    </source>
</reference>